<dbReference type="Proteomes" id="UP001497382">
    <property type="component" value="Unassembled WGS sequence"/>
</dbReference>
<accession>A0AAV2B2W3</accession>
<dbReference type="AlphaFoldDB" id="A0AAV2B2W3"/>
<dbReference type="EMBL" id="CAXIEN010000255">
    <property type="protein sequence ID" value="CAL1289874.1"/>
    <property type="molecule type" value="Genomic_DNA"/>
</dbReference>
<sequence>MEDDASVRKLVELIFNKQFKNISEATALDLSIAASLLTNDFLLRMQAVLNMKQMILNYAYREFIAKNSAITSYSYYLKLVMPSCLAEHESHRNIFESFISVCVLLKLFSDGTFKATGMDFGYLNTRLFIAFYDCVMKNTFRENGGFRVLVEYISSHCYLTWKWNWKDLSPEYLSHVMTREDIKMEIKKELTMNLVQRSEEDVKAIRAFGDTLAQTVLSTMSVNLSNLTNNIDVIKCSVAPGNEEIARDTERKRIIKTAARFVDLDETDQGCSSSNSDSKTKFTVNQNRDDKRYENTIQAVIRHNRLRSSGYGKSNNRIQKEADGIFEHLKDMIESLISVLDNYEKE</sequence>
<reference evidence="1 2" key="1">
    <citation type="submission" date="2024-04" db="EMBL/GenBank/DDBJ databases">
        <authorList>
            <person name="Rising A."/>
            <person name="Reimegard J."/>
            <person name="Sonavane S."/>
            <person name="Akerstrom W."/>
            <person name="Nylinder S."/>
            <person name="Hedman E."/>
            <person name="Kallberg Y."/>
        </authorList>
    </citation>
    <scope>NUCLEOTIDE SEQUENCE [LARGE SCALE GENOMIC DNA]</scope>
</reference>
<protein>
    <submittedName>
        <fullName evidence="1">Uncharacterized protein</fullName>
    </submittedName>
</protein>
<comment type="caution">
    <text evidence="1">The sequence shown here is derived from an EMBL/GenBank/DDBJ whole genome shotgun (WGS) entry which is preliminary data.</text>
</comment>
<evidence type="ECO:0000313" key="1">
    <source>
        <dbReference type="EMBL" id="CAL1289874.1"/>
    </source>
</evidence>
<name>A0AAV2B2W3_9ARAC</name>
<keyword evidence="2" id="KW-1185">Reference proteome</keyword>
<organism evidence="1 2">
    <name type="scientific">Larinioides sclopetarius</name>
    <dbReference type="NCBI Taxonomy" id="280406"/>
    <lineage>
        <taxon>Eukaryota</taxon>
        <taxon>Metazoa</taxon>
        <taxon>Ecdysozoa</taxon>
        <taxon>Arthropoda</taxon>
        <taxon>Chelicerata</taxon>
        <taxon>Arachnida</taxon>
        <taxon>Araneae</taxon>
        <taxon>Araneomorphae</taxon>
        <taxon>Entelegynae</taxon>
        <taxon>Araneoidea</taxon>
        <taxon>Araneidae</taxon>
        <taxon>Larinioides</taxon>
    </lineage>
</organism>
<proteinExistence type="predicted"/>
<gene>
    <name evidence="1" type="ORF">LARSCL_LOCUS16167</name>
</gene>
<evidence type="ECO:0000313" key="2">
    <source>
        <dbReference type="Proteomes" id="UP001497382"/>
    </source>
</evidence>